<gene>
    <name evidence="1" type="ORF">SY83_20890</name>
</gene>
<evidence type="ECO:0000313" key="2">
    <source>
        <dbReference type="Proteomes" id="UP000076927"/>
    </source>
</evidence>
<dbReference type="RefSeq" id="WP_068610045.1">
    <property type="nucleotide sequence ID" value="NZ_CP011388.1"/>
</dbReference>
<proteinExistence type="predicted"/>
<dbReference type="AlphaFoldDB" id="A0A172TMT0"/>
<reference evidence="1 2" key="1">
    <citation type="submission" date="2015-01" db="EMBL/GenBank/DDBJ databases">
        <title>Paenibacillus swuensis/DY6/whole genome sequencing.</title>
        <authorList>
            <person name="Kim M.K."/>
            <person name="Srinivasan S."/>
            <person name="Lee J.-J."/>
        </authorList>
    </citation>
    <scope>NUCLEOTIDE SEQUENCE [LARGE SCALE GENOMIC DNA]</scope>
    <source>
        <strain evidence="1 2">DY6</strain>
    </source>
</reference>
<protein>
    <submittedName>
        <fullName evidence="1">Uncharacterized protein</fullName>
    </submittedName>
</protein>
<accession>A0A172TMT0</accession>
<dbReference type="EMBL" id="CP011388">
    <property type="protein sequence ID" value="ANE48330.1"/>
    <property type="molecule type" value="Genomic_DNA"/>
</dbReference>
<organism evidence="1 2">
    <name type="scientific">Paenibacillus swuensis</name>
    <dbReference type="NCBI Taxonomy" id="1178515"/>
    <lineage>
        <taxon>Bacteria</taxon>
        <taxon>Bacillati</taxon>
        <taxon>Bacillota</taxon>
        <taxon>Bacilli</taxon>
        <taxon>Bacillales</taxon>
        <taxon>Paenibacillaceae</taxon>
        <taxon>Paenibacillus</taxon>
    </lineage>
</organism>
<dbReference type="Proteomes" id="UP000076927">
    <property type="component" value="Chromosome"/>
</dbReference>
<dbReference type="OrthoDB" id="2678260at2"/>
<name>A0A172TMT0_9BACL</name>
<sequence>MGIVIPFHIYKIKETNVHFTSLKVKKVFEYKGYPHFAPCMPIRNDMQWYSDPEREFGVWIVNQSEHPIFINLSMDMGWSGLVFRSTAPFYENTNVHSRKMREHLAWIVDDHGYGQYGVVEDNGNLWVPSVKPPTWKPVTT</sequence>
<dbReference type="PATRIC" id="fig|1178515.4.peg.4231"/>
<evidence type="ECO:0000313" key="1">
    <source>
        <dbReference type="EMBL" id="ANE48330.1"/>
    </source>
</evidence>
<keyword evidence="2" id="KW-1185">Reference proteome</keyword>
<dbReference type="KEGG" id="pswu:SY83_20890"/>